<organism evidence="6 7">
    <name type="scientific">Auxenochlorella protothecoides</name>
    <name type="common">Green microalga</name>
    <name type="synonym">Chlorella protothecoides</name>
    <dbReference type="NCBI Taxonomy" id="3075"/>
    <lineage>
        <taxon>Eukaryota</taxon>
        <taxon>Viridiplantae</taxon>
        <taxon>Chlorophyta</taxon>
        <taxon>core chlorophytes</taxon>
        <taxon>Trebouxiophyceae</taxon>
        <taxon>Chlorellales</taxon>
        <taxon>Chlorellaceae</taxon>
        <taxon>Auxenochlorella</taxon>
    </lineage>
</organism>
<feature type="region of interest" description="Disordered" evidence="4">
    <location>
        <begin position="239"/>
        <end position="327"/>
    </location>
</feature>
<reference evidence="6 7" key="1">
    <citation type="journal article" date="2014" name="BMC Genomics">
        <title>Oil accumulation mechanisms of the oleaginous microalga Chlorella protothecoides revealed through its genome, transcriptomes, and proteomes.</title>
        <authorList>
            <person name="Gao C."/>
            <person name="Wang Y."/>
            <person name="Shen Y."/>
            <person name="Yan D."/>
            <person name="He X."/>
            <person name="Dai J."/>
            <person name="Wu Q."/>
        </authorList>
    </citation>
    <scope>NUCLEOTIDE SEQUENCE [LARGE SCALE GENOMIC DNA]</scope>
    <source>
        <strain evidence="6 7">0710</strain>
    </source>
</reference>
<dbReference type="PANTHER" id="PTHR31251">
    <property type="entry name" value="SQUAMOSA PROMOTER-BINDING-LIKE PROTEIN 4"/>
    <property type="match status" value="1"/>
</dbReference>
<keyword evidence="3" id="KW-0862">Zinc</keyword>
<evidence type="ECO:0000256" key="2">
    <source>
        <dbReference type="ARBA" id="ARBA00022771"/>
    </source>
</evidence>
<dbReference type="GO" id="GO:0003677">
    <property type="term" value="F:DNA binding"/>
    <property type="evidence" value="ECO:0007669"/>
    <property type="project" value="InterPro"/>
</dbReference>
<dbReference type="GO" id="GO:0005634">
    <property type="term" value="C:nucleus"/>
    <property type="evidence" value="ECO:0007669"/>
    <property type="project" value="InterPro"/>
</dbReference>
<protein>
    <submittedName>
        <fullName evidence="6">Squamosa promoter-binding-like protein 9</fullName>
    </submittedName>
</protein>
<dbReference type="Proteomes" id="UP000028924">
    <property type="component" value="Unassembled WGS sequence"/>
</dbReference>
<feature type="compositionally biased region" description="Polar residues" evidence="4">
    <location>
        <begin position="289"/>
        <end position="298"/>
    </location>
</feature>
<evidence type="ECO:0000256" key="4">
    <source>
        <dbReference type="SAM" id="MobiDB-lite"/>
    </source>
</evidence>
<sequence length="407" mass="42829">MICPYHAAVASITIGGVASRFCQQCGKFQPLADFDDEKRTCRHRLEMHNARRRKKPDSAYLTLDTAGTDGMTDSGMLSHNSSSKGDSAGTTPLAKLYMDSWDSAQPMDDGLLSFLDPIPALSCPLMSDPPSSTLGLSTEDLDGILDDLFGGLAAETGLGVDDAWAAEAAVPLHALAPFPRMARISLKLYGVEPGSLPASLQESLVDLLRCPPGDLEGAIRPGCTHLELLGWAEKHGVTWAGSAPTSRPEAAHSAPPSEVAAGAATGLRRRAAAQAAPADPRADAPADDSNTPVDTPSGSPARPALEESLVGPLPDGPAEAPLDSPAYAKPAKVVGDAWVSDEDAREGEAVVAGVKAGDDLSRRGSGLDDGPGRDGGDTRWEVERLLQRYERRAATPSCFLWDWMFRA</sequence>
<dbReference type="InterPro" id="IPR004333">
    <property type="entry name" value="SBP_dom"/>
</dbReference>
<dbReference type="InterPro" id="IPR036893">
    <property type="entry name" value="SBP_sf"/>
</dbReference>
<feature type="compositionally biased region" description="Basic and acidic residues" evidence="4">
    <location>
        <begin position="356"/>
        <end position="378"/>
    </location>
</feature>
<feature type="region of interest" description="Disordered" evidence="4">
    <location>
        <begin position="344"/>
        <end position="378"/>
    </location>
</feature>
<accession>A0A087SGZ2</accession>
<dbReference type="Pfam" id="PF03110">
    <property type="entry name" value="SBP"/>
    <property type="match status" value="1"/>
</dbReference>
<evidence type="ECO:0000256" key="3">
    <source>
        <dbReference type="ARBA" id="ARBA00022833"/>
    </source>
</evidence>
<dbReference type="GO" id="GO:0008270">
    <property type="term" value="F:zinc ion binding"/>
    <property type="evidence" value="ECO:0007669"/>
    <property type="project" value="UniProtKB-KW"/>
</dbReference>
<dbReference type="KEGG" id="apro:F751_1875"/>
<name>A0A087SGZ2_AUXPR</name>
<dbReference type="GeneID" id="23613266"/>
<keyword evidence="7" id="KW-1185">Reference proteome</keyword>
<keyword evidence="2" id="KW-0863">Zinc-finger</keyword>
<proteinExistence type="predicted"/>
<dbReference type="SUPFAM" id="SSF103612">
    <property type="entry name" value="SBT domain"/>
    <property type="match status" value="1"/>
</dbReference>
<dbReference type="Gene3D" id="4.10.1100.10">
    <property type="entry name" value="Transcription factor, SBP-box domain"/>
    <property type="match status" value="1"/>
</dbReference>
<evidence type="ECO:0000313" key="7">
    <source>
        <dbReference type="Proteomes" id="UP000028924"/>
    </source>
</evidence>
<feature type="compositionally biased region" description="Low complexity" evidence="4">
    <location>
        <begin position="260"/>
        <end position="279"/>
    </location>
</feature>
<evidence type="ECO:0000256" key="1">
    <source>
        <dbReference type="ARBA" id="ARBA00022723"/>
    </source>
</evidence>
<dbReference type="PANTHER" id="PTHR31251:SF169">
    <property type="entry name" value="SQUAMOSA PROMOTER-BINDING-LIKE PROTEIN 8"/>
    <property type="match status" value="1"/>
</dbReference>
<evidence type="ECO:0000313" key="6">
    <source>
        <dbReference type="EMBL" id="KFM24996.1"/>
    </source>
</evidence>
<dbReference type="RefSeq" id="XP_011397884.1">
    <property type="nucleotide sequence ID" value="XM_011399582.1"/>
</dbReference>
<dbReference type="PROSITE" id="PS51141">
    <property type="entry name" value="ZF_SBP"/>
    <property type="match status" value="1"/>
</dbReference>
<keyword evidence="1" id="KW-0479">Metal-binding</keyword>
<dbReference type="STRING" id="3075.A0A087SGZ2"/>
<dbReference type="AlphaFoldDB" id="A0A087SGZ2"/>
<dbReference type="OrthoDB" id="515128at2759"/>
<feature type="domain" description="SBP-type" evidence="5">
    <location>
        <begin position="1"/>
        <end position="55"/>
    </location>
</feature>
<gene>
    <name evidence="6" type="ORF">F751_1875</name>
</gene>
<dbReference type="EMBL" id="KL662111">
    <property type="protein sequence ID" value="KFM24996.1"/>
    <property type="molecule type" value="Genomic_DNA"/>
</dbReference>
<evidence type="ECO:0000259" key="5">
    <source>
        <dbReference type="PROSITE" id="PS51141"/>
    </source>
</evidence>
<dbReference type="InterPro" id="IPR044817">
    <property type="entry name" value="SBP-like"/>
</dbReference>